<organism evidence="2 3">
    <name type="scientific">Alysiella filiformis DSM 16848</name>
    <dbReference type="NCBI Taxonomy" id="1120981"/>
    <lineage>
        <taxon>Bacteria</taxon>
        <taxon>Pseudomonadati</taxon>
        <taxon>Pseudomonadota</taxon>
        <taxon>Betaproteobacteria</taxon>
        <taxon>Neisseriales</taxon>
        <taxon>Neisseriaceae</taxon>
        <taxon>Alysiella</taxon>
    </lineage>
</organism>
<keyword evidence="3" id="KW-1185">Reference proteome</keyword>
<keyword evidence="1" id="KW-0812">Transmembrane</keyword>
<dbReference type="AlphaFoldDB" id="A0A286EL24"/>
<sequence length="48" mass="5718">MKWVKYGILFQPITAHAGKDPTGSVNNFWFILFLVLIAVVIWWWEHED</sequence>
<evidence type="ECO:0000313" key="2">
    <source>
        <dbReference type="EMBL" id="SOD71539.1"/>
    </source>
</evidence>
<dbReference type="EMBL" id="OCNF01000028">
    <property type="protein sequence ID" value="SOD71539.1"/>
    <property type="molecule type" value="Genomic_DNA"/>
</dbReference>
<evidence type="ECO:0000313" key="3">
    <source>
        <dbReference type="Proteomes" id="UP000219669"/>
    </source>
</evidence>
<name>A0A286EL24_9NEIS</name>
<feature type="transmembrane region" description="Helical" evidence="1">
    <location>
        <begin position="28"/>
        <end position="44"/>
    </location>
</feature>
<gene>
    <name evidence="2" type="ORF">SAMN02746062_02151</name>
</gene>
<reference evidence="2 3" key="1">
    <citation type="submission" date="2017-09" db="EMBL/GenBank/DDBJ databases">
        <authorList>
            <person name="Ehlers B."/>
            <person name="Leendertz F.H."/>
        </authorList>
    </citation>
    <scope>NUCLEOTIDE SEQUENCE [LARGE SCALE GENOMIC DNA]</scope>
    <source>
        <strain evidence="2 3">DSM 16848</strain>
    </source>
</reference>
<keyword evidence="1" id="KW-0472">Membrane</keyword>
<protein>
    <submittedName>
        <fullName evidence="2">Uncharacterized protein</fullName>
    </submittedName>
</protein>
<evidence type="ECO:0000256" key="1">
    <source>
        <dbReference type="SAM" id="Phobius"/>
    </source>
</evidence>
<keyword evidence="1" id="KW-1133">Transmembrane helix</keyword>
<dbReference type="Proteomes" id="UP000219669">
    <property type="component" value="Unassembled WGS sequence"/>
</dbReference>
<proteinExistence type="predicted"/>
<dbReference type="RefSeq" id="WP_179655900.1">
    <property type="nucleotide sequence ID" value="NZ_OCNF01000028.1"/>
</dbReference>
<accession>A0A286EL24</accession>